<dbReference type="AlphaFoldDB" id="A0A7W7Q1J4"/>
<dbReference type="GO" id="GO:0016829">
    <property type="term" value="F:lyase activity"/>
    <property type="evidence" value="ECO:0007669"/>
    <property type="project" value="UniProtKB-KW"/>
</dbReference>
<dbReference type="RefSeq" id="WP_184809540.1">
    <property type="nucleotide sequence ID" value="NZ_JACHJQ010000002.1"/>
</dbReference>
<comment type="caution">
    <text evidence="2">The sequence shown here is derived from an EMBL/GenBank/DDBJ whole genome shotgun (WGS) entry which is preliminary data.</text>
</comment>
<dbReference type="InterPro" id="IPR041581">
    <property type="entry name" value="Glyoxalase_6"/>
</dbReference>
<keyword evidence="2" id="KW-0223">Dioxygenase</keyword>
<dbReference type="PANTHER" id="PTHR35908:SF1">
    <property type="entry name" value="CONSERVED PROTEIN"/>
    <property type="match status" value="1"/>
</dbReference>
<proteinExistence type="predicted"/>
<protein>
    <submittedName>
        <fullName evidence="2">Catechol 2,3-dioxygenase-like lactoylglutathione lyase family enzyme</fullName>
    </submittedName>
</protein>
<accession>A0A7W7Q1J4</accession>
<feature type="domain" description="VOC" evidence="1">
    <location>
        <begin position="6"/>
        <end position="122"/>
    </location>
</feature>
<keyword evidence="3" id="KW-1185">Reference proteome</keyword>
<dbReference type="CDD" id="cd06587">
    <property type="entry name" value="VOC"/>
    <property type="match status" value="1"/>
</dbReference>
<organism evidence="2 3">
    <name type="scientific">Actinophytocola algeriensis</name>
    <dbReference type="NCBI Taxonomy" id="1768010"/>
    <lineage>
        <taxon>Bacteria</taxon>
        <taxon>Bacillati</taxon>
        <taxon>Actinomycetota</taxon>
        <taxon>Actinomycetes</taxon>
        <taxon>Pseudonocardiales</taxon>
        <taxon>Pseudonocardiaceae</taxon>
    </lineage>
</organism>
<gene>
    <name evidence="2" type="ORF">FHR82_001492</name>
</gene>
<dbReference type="EMBL" id="JACHJQ010000002">
    <property type="protein sequence ID" value="MBB4905275.1"/>
    <property type="molecule type" value="Genomic_DNA"/>
</dbReference>
<feature type="domain" description="VOC" evidence="1">
    <location>
        <begin position="128"/>
        <end position="241"/>
    </location>
</feature>
<evidence type="ECO:0000259" key="1">
    <source>
        <dbReference type="PROSITE" id="PS51819"/>
    </source>
</evidence>
<sequence length="241" mass="25952">MAVTGRLELAAFDAPDIKKLAEFYTALTGWQVVRDVDGWITIRAEDGQEIALQEAPDHVPPRWPDPAAPQQMHLDLFVEDNEAAAVRAESLGATRLATGSDDGAHWITLADPAGHPFDLCRKKGIGPGIVLFAVNIDAPDAAGLARFYSALMGMEVVYEGSEGAMISGGGKSVMFQQVAEFTPPRWPDPAAPQQAHLDIQVEDLDAGEARAIELGATRLPNPEERFRVFADPAGHPFCLTT</sequence>
<keyword evidence="2" id="KW-0560">Oxidoreductase</keyword>
<dbReference type="InterPro" id="IPR029068">
    <property type="entry name" value="Glyas_Bleomycin-R_OHBP_Dase"/>
</dbReference>
<dbReference type="Pfam" id="PF18029">
    <property type="entry name" value="Glyoxalase_6"/>
    <property type="match status" value="2"/>
</dbReference>
<reference evidence="2 3" key="1">
    <citation type="submission" date="2020-08" db="EMBL/GenBank/DDBJ databases">
        <title>Genomic Encyclopedia of Type Strains, Phase III (KMG-III): the genomes of soil and plant-associated and newly described type strains.</title>
        <authorList>
            <person name="Whitman W."/>
        </authorList>
    </citation>
    <scope>NUCLEOTIDE SEQUENCE [LARGE SCALE GENOMIC DNA]</scope>
    <source>
        <strain evidence="2 3">CECT 8960</strain>
    </source>
</reference>
<evidence type="ECO:0000313" key="3">
    <source>
        <dbReference type="Proteomes" id="UP000520767"/>
    </source>
</evidence>
<name>A0A7W7Q1J4_9PSEU</name>
<dbReference type="Proteomes" id="UP000520767">
    <property type="component" value="Unassembled WGS sequence"/>
</dbReference>
<keyword evidence="2" id="KW-0456">Lyase</keyword>
<dbReference type="Gene3D" id="3.10.180.10">
    <property type="entry name" value="2,3-Dihydroxybiphenyl 1,2-Dioxygenase, domain 1"/>
    <property type="match status" value="2"/>
</dbReference>
<dbReference type="PROSITE" id="PS51819">
    <property type="entry name" value="VOC"/>
    <property type="match status" value="2"/>
</dbReference>
<evidence type="ECO:0000313" key="2">
    <source>
        <dbReference type="EMBL" id="MBB4905275.1"/>
    </source>
</evidence>
<dbReference type="PANTHER" id="PTHR35908">
    <property type="entry name" value="HYPOTHETICAL FUSION PROTEIN"/>
    <property type="match status" value="1"/>
</dbReference>
<dbReference type="GO" id="GO:0051213">
    <property type="term" value="F:dioxygenase activity"/>
    <property type="evidence" value="ECO:0007669"/>
    <property type="project" value="UniProtKB-KW"/>
</dbReference>
<dbReference type="InterPro" id="IPR037523">
    <property type="entry name" value="VOC_core"/>
</dbReference>
<dbReference type="SUPFAM" id="SSF54593">
    <property type="entry name" value="Glyoxalase/Bleomycin resistance protein/Dihydroxybiphenyl dioxygenase"/>
    <property type="match status" value="2"/>
</dbReference>